<accession>A0A1S1LGI1</accession>
<reference evidence="2 3" key="1">
    <citation type="submission" date="2016-10" db="EMBL/GenBank/DDBJ databases">
        <title>Evaluation of Human, Veterinary and Environmental Mycobacterium chelonae Isolates by Core Genome Phylogenomic Analysis, Targeted Gene Comparison, and Anti-microbial Susceptibility Patterns: A Tale of Mistaken Identities.</title>
        <authorList>
            <person name="Fogelson S.B."/>
            <person name="Camus A.C."/>
            <person name="Lorenz W."/>
            <person name="Vasireddy R."/>
            <person name="Vasireddy S."/>
            <person name="Smith T."/>
            <person name="Brown-Elliott B.A."/>
            <person name="Wallace R.J.Jr."/>
            <person name="Hasan N.A."/>
            <person name="Reischl U."/>
            <person name="Sanchez S."/>
        </authorList>
    </citation>
    <scope>NUCLEOTIDE SEQUENCE [LARGE SCALE GENOMIC DNA]</scope>
    <source>
        <strain evidence="2 3">15515</strain>
    </source>
</reference>
<dbReference type="Proteomes" id="UP000180043">
    <property type="component" value="Unassembled WGS sequence"/>
</dbReference>
<dbReference type="AlphaFoldDB" id="A0A1S1LGI1"/>
<name>A0A1S1LGI1_MYCCH</name>
<sequence length="94" mass="10616">MRAHVPGRAVTSPSTRPDLSVNTIKHYRRKKMLPAPPDIEIIDATGKVVSEAWFPHTIDTWDAECRTPTLPPMVVDSGQSGPETERRELRSNRR</sequence>
<evidence type="ECO:0000313" key="2">
    <source>
        <dbReference type="EMBL" id="OHU47410.1"/>
    </source>
</evidence>
<comment type="caution">
    <text evidence="2">The sequence shown here is derived from an EMBL/GenBank/DDBJ whole genome shotgun (WGS) entry which is preliminary data.</text>
</comment>
<gene>
    <name evidence="2" type="ORF">BKG82_27785</name>
</gene>
<protein>
    <submittedName>
        <fullName evidence="2">Uncharacterized protein</fullName>
    </submittedName>
</protein>
<proteinExistence type="predicted"/>
<feature type="region of interest" description="Disordered" evidence="1">
    <location>
        <begin position="64"/>
        <end position="94"/>
    </location>
</feature>
<feature type="compositionally biased region" description="Basic and acidic residues" evidence="1">
    <location>
        <begin position="83"/>
        <end position="94"/>
    </location>
</feature>
<organism evidence="2 3">
    <name type="scientific">Mycobacteroides chelonae</name>
    <name type="common">Mycobacterium chelonae</name>
    <dbReference type="NCBI Taxonomy" id="1774"/>
    <lineage>
        <taxon>Bacteria</taxon>
        <taxon>Bacillati</taxon>
        <taxon>Actinomycetota</taxon>
        <taxon>Actinomycetes</taxon>
        <taxon>Mycobacteriales</taxon>
        <taxon>Mycobacteriaceae</taxon>
        <taxon>Mycobacteroides</taxon>
    </lineage>
</organism>
<dbReference type="EMBL" id="MLIQ01000042">
    <property type="protein sequence ID" value="OHU47410.1"/>
    <property type="molecule type" value="Genomic_DNA"/>
</dbReference>
<evidence type="ECO:0000313" key="3">
    <source>
        <dbReference type="Proteomes" id="UP000180043"/>
    </source>
</evidence>
<evidence type="ECO:0000256" key="1">
    <source>
        <dbReference type="SAM" id="MobiDB-lite"/>
    </source>
</evidence>